<feature type="region of interest" description="Disordered" evidence="1">
    <location>
        <begin position="1"/>
        <end position="20"/>
    </location>
</feature>
<feature type="region of interest" description="Disordered" evidence="1">
    <location>
        <begin position="265"/>
        <end position="323"/>
    </location>
</feature>
<evidence type="ECO:0000313" key="3">
    <source>
        <dbReference type="Proteomes" id="UP001164746"/>
    </source>
</evidence>
<feature type="compositionally biased region" description="Low complexity" evidence="1">
    <location>
        <begin position="285"/>
        <end position="295"/>
    </location>
</feature>
<accession>A0ABY7EN06</accession>
<feature type="compositionally biased region" description="Basic and acidic residues" evidence="1">
    <location>
        <begin position="265"/>
        <end position="275"/>
    </location>
</feature>
<evidence type="ECO:0000313" key="2">
    <source>
        <dbReference type="EMBL" id="WAR10359.1"/>
    </source>
</evidence>
<feature type="compositionally biased region" description="Basic and acidic residues" evidence="1">
    <location>
        <begin position="95"/>
        <end position="105"/>
    </location>
</feature>
<name>A0ABY7EN06_MYAAR</name>
<organism evidence="2 3">
    <name type="scientific">Mya arenaria</name>
    <name type="common">Soft-shell clam</name>
    <dbReference type="NCBI Taxonomy" id="6604"/>
    <lineage>
        <taxon>Eukaryota</taxon>
        <taxon>Metazoa</taxon>
        <taxon>Spiralia</taxon>
        <taxon>Lophotrochozoa</taxon>
        <taxon>Mollusca</taxon>
        <taxon>Bivalvia</taxon>
        <taxon>Autobranchia</taxon>
        <taxon>Heteroconchia</taxon>
        <taxon>Euheterodonta</taxon>
        <taxon>Imparidentia</taxon>
        <taxon>Neoheterodontei</taxon>
        <taxon>Myida</taxon>
        <taxon>Myoidea</taxon>
        <taxon>Myidae</taxon>
        <taxon>Mya</taxon>
    </lineage>
</organism>
<dbReference type="Proteomes" id="UP001164746">
    <property type="component" value="Chromosome 7"/>
</dbReference>
<feature type="compositionally biased region" description="Low complexity" evidence="1">
    <location>
        <begin position="429"/>
        <end position="450"/>
    </location>
</feature>
<feature type="region of interest" description="Disordered" evidence="1">
    <location>
        <begin position="95"/>
        <end position="139"/>
    </location>
</feature>
<feature type="region of interest" description="Disordered" evidence="1">
    <location>
        <begin position="391"/>
        <end position="412"/>
    </location>
</feature>
<gene>
    <name evidence="2" type="ORF">MAR_035435</name>
</gene>
<keyword evidence="3" id="KW-1185">Reference proteome</keyword>
<evidence type="ECO:0000256" key="1">
    <source>
        <dbReference type="SAM" id="MobiDB-lite"/>
    </source>
</evidence>
<sequence length="717" mass="78252">MDRHPVCRQPACSAGKANEVPLERSRRDASIAVIAGLTREAEPRHGHLVPPGRARALDLRTDPYLVKPDSYGRCSPKPFQRYLVRLDRSDTAAEALDRPCSDQGERGTAGKVSPRRVHSSRVCQSNPKAEPRHGHLVPPGRALALDRRSDPYLVKLDGYGRGSPRPFQRYLFRLNHSDTAAEALEANEVPLERSRRDASIAVAFASPTREAEPRNGHLVPPGRARALDRRSDPYLVKPDSYGRGSPRPFQRYLVRLDRSDTAAEALDRPCSDQGERGTAGKVSSRRVQSSRVCRSNPGSRASARPFIPARTGSSPGPADGPVPGQTRQLWTGLVEFFPSISGSTRSDGGLANGELSKFSPGSPHRRAKDTVNSPCFCLPLDVLPRRDRPAGPYLSRPCSDRNETDTGTRGLSRPFQRYVGRLCKSREASGTASLTSRTAASRASFASQTTYHLPRAESAARPLARLLSRLPACLPASRARGHGGAKVLALARLGTSSPRGRQAGRQTRREARAPCAWRMPGLRPRVAPGRPRRSRYRWKLLVLARSLCCRGSRQAGRLAESPASAQKCRKKVKVEVADPQPSCHSIPMWGRPLEARGRRARTRSQASAGLLASRQAHRQAGRLGGRASRGGRLPASCGTVVKLLVLAGSPYRAGRQAGSGPVVLICLKAFAGRTVRSLAGNEDWKSFDHGKRTFNLSLAAIHSDYRSRNVFCWYNPG</sequence>
<feature type="region of interest" description="Disordered" evidence="1">
    <location>
        <begin position="429"/>
        <end position="454"/>
    </location>
</feature>
<proteinExistence type="predicted"/>
<protein>
    <submittedName>
        <fullName evidence="2">Uncharacterized protein</fullName>
    </submittedName>
</protein>
<reference evidence="2" key="1">
    <citation type="submission" date="2022-11" db="EMBL/GenBank/DDBJ databases">
        <title>Centuries of genome instability and evolution in soft-shell clam transmissible cancer (bioRxiv).</title>
        <authorList>
            <person name="Hart S.F.M."/>
            <person name="Yonemitsu M.A."/>
            <person name="Giersch R.M."/>
            <person name="Beal B.F."/>
            <person name="Arriagada G."/>
            <person name="Davis B.W."/>
            <person name="Ostrander E.A."/>
            <person name="Goff S.P."/>
            <person name="Metzger M.J."/>
        </authorList>
    </citation>
    <scope>NUCLEOTIDE SEQUENCE</scope>
    <source>
        <strain evidence="2">MELC-2E11</strain>
        <tissue evidence="2">Siphon/mantle</tissue>
    </source>
</reference>
<dbReference type="EMBL" id="CP111018">
    <property type="protein sequence ID" value="WAR10359.1"/>
    <property type="molecule type" value="Genomic_DNA"/>
</dbReference>
<feature type="region of interest" description="Disordered" evidence="1">
    <location>
        <begin position="342"/>
        <end position="370"/>
    </location>
</feature>